<sequence>MEPMRRPGEVPTGYENWTINETALLAESIVETIVFGVTLQWNIKSVRDFVKAANACKTDEKLPVWLSQPRGQITEQVFKSDVMACLAEVAGGQARENDLAPNTLQQNFNISKRLGHLEDDSFVQSCMAKLDAGSCLAAVFVRHEPAFGIEHVRTSPPLPPNRRVFY</sequence>
<evidence type="ECO:0000313" key="2">
    <source>
        <dbReference type="Proteomes" id="UP000028582"/>
    </source>
</evidence>
<dbReference type="EMBL" id="ANJA01003259">
    <property type="protein sequence ID" value="ETO64599.1"/>
    <property type="molecule type" value="Genomic_DNA"/>
</dbReference>
<organism evidence="1 2">
    <name type="scientific">Phytophthora nicotianae P1976</name>
    <dbReference type="NCBI Taxonomy" id="1317066"/>
    <lineage>
        <taxon>Eukaryota</taxon>
        <taxon>Sar</taxon>
        <taxon>Stramenopiles</taxon>
        <taxon>Oomycota</taxon>
        <taxon>Peronosporomycetes</taxon>
        <taxon>Peronosporales</taxon>
        <taxon>Peronosporaceae</taxon>
        <taxon>Phytophthora</taxon>
    </lineage>
</organism>
<gene>
    <name evidence="1" type="ORF">F444_17893</name>
</gene>
<evidence type="ECO:0000313" key="1">
    <source>
        <dbReference type="EMBL" id="ETO64599.1"/>
    </source>
</evidence>
<dbReference type="OrthoDB" id="89347at2759"/>
<reference evidence="1 2" key="1">
    <citation type="submission" date="2013-11" db="EMBL/GenBank/DDBJ databases">
        <title>The Genome Sequence of Phytophthora parasitica P1976.</title>
        <authorList>
            <consortium name="The Broad Institute Genomics Platform"/>
            <person name="Russ C."/>
            <person name="Tyler B."/>
            <person name="Panabieres F."/>
            <person name="Shan W."/>
            <person name="Tripathy S."/>
            <person name="Grunwald N."/>
            <person name="Machado M."/>
            <person name="Johnson C.S."/>
            <person name="Walker B."/>
            <person name="Young S."/>
            <person name="Zeng Q."/>
            <person name="Gargeya S."/>
            <person name="Fitzgerald M."/>
            <person name="Haas B."/>
            <person name="Abouelleil A."/>
            <person name="Allen A.W."/>
            <person name="Alvarado L."/>
            <person name="Arachchi H.M."/>
            <person name="Berlin A.M."/>
            <person name="Chapman S.B."/>
            <person name="Gainer-Dewar J."/>
            <person name="Goldberg J."/>
            <person name="Griggs A."/>
            <person name="Gujja S."/>
            <person name="Hansen M."/>
            <person name="Howarth C."/>
            <person name="Imamovic A."/>
            <person name="Ireland A."/>
            <person name="Larimer J."/>
            <person name="McCowan C."/>
            <person name="Murphy C."/>
            <person name="Pearson M."/>
            <person name="Poon T.W."/>
            <person name="Priest M."/>
            <person name="Roberts A."/>
            <person name="Saif S."/>
            <person name="Shea T."/>
            <person name="Sisk P."/>
            <person name="Sykes S."/>
            <person name="Wortman J."/>
            <person name="Nusbaum C."/>
            <person name="Birren B."/>
        </authorList>
    </citation>
    <scope>NUCLEOTIDE SEQUENCE [LARGE SCALE GENOMIC DNA]</scope>
    <source>
        <strain evidence="1 2">P1976</strain>
    </source>
</reference>
<name>A0A080ZD88_PHYNI</name>
<accession>A0A080ZD88</accession>
<comment type="caution">
    <text evidence="1">The sequence shown here is derived from an EMBL/GenBank/DDBJ whole genome shotgun (WGS) entry which is preliminary data.</text>
</comment>
<dbReference type="Proteomes" id="UP000028582">
    <property type="component" value="Unassembled WGS sequence"/>
</dbReference>
<protein>
    <submittedName>
        <fullName evidence="1">Uncharacterized protein</fullName>
    </submittedName>
</protein>
<dbReference type="AlphaFoldDB" id="A0A080ZD88"/>
<proteinExistence type="predicted"/>